<keyword evidence="11 13" id="KW-0472">Membrane</keyword>
<dbReference type="AlphaFoldDB" id="A0A5S3V9X0"/>
<name>A0A5S3V9X0_9GAMM</name>
<proteinExistence type="predicted"/>
<dbReference type="SMART" id="SM00448">
    <property type="entry name" value="REC"/>
    <property type="match status" value="1"/>
</dbReference>
<dbReference type="InterPro" id="IPR005467">
    <property type="entry name" value="His_kinase_dom"/>
</dbReference>
<dbReference type="CDD" id="cd16922">
    <property type="entry name" value="HATPase_EvgS-ArcB-TorS-like"/>
    <property type="match status" value="1"/>
</dbReference>
<evidence type="ECO:0000313" key="18">
    <source>
        <dbReference type="Proteomes" id="UP000307217"/>
    </source>
</evidence>
<feature type="transmembrane region" description="Helical" evidence="13">
    <location>
        <begin position="125"/>
        <end position="145"/>
    </location>
</feature>
<organism evidence="17 18">
    <name type="scientific">Pseudoalteromonas aurantia</name>
    <dbReference type="NCBI Taxonomy" id="43654"/>
    <lineage>
        <taxon>Bacteria</taxon>
        <taxon>Pseudomonadati</taxon>
        <taxon>Pseudomonadota</taxon>
        <taxon>Gammaproteobacteria</taxon>
        <taxon>Alteromonadales</taxon>
        <taxon>Pseudoalteromonadaceae</taxon>
        <taxon>Pseudoalteromonas</taxon>
    </lineage>
</organism>
<dbReference type="PANTHER" id="PTHR43047:SF78">
    <property type="entry name" value="SENSORY_REGULATORY PROTEIN RPFC"/>
    <property type="match status" value="1"/>
</dbReference>
<dbReference type="SMART" id="SM00387">
    <property type="entry name" value="HATPase_c"/>
    <property type="match status" value="1"/>
</dbReference>
<dbReference type="SUPFAM" id="SSF47384">
    <property type="entry name" value="Homodimeric domain of signal transducing histidine kinase"/>
    <property type="match status" value="1"/>
</dbReference>
<dbReference type="PROSITE" id="PS50109">
    <property type="entry name" value="HIS_KIN"/>
    <property type="match status" value="1"/>
</dbReference>
<keyword evidence="6" id="KW-0808">Transferase</keyword>
<evidence type="ECO:0000256" key="10">
    <source>
        <dbReference type="ARBA" id="ARBA00023012"/>
    </source>
</evidence>
<evidence type="ECO:0000256" key="11">
    <source>
        <dbReference type="ARBA" id="ARBA00023136"/>
    </source>
</evidence>
<dbReference type="InterPro" id="IPR003594">
    <property type="entry name" value="HATPase_dom"/>
</dbReference>
<comment type="subcellular location">
    <subcellularLocation>
        <location evidence="2">Cell membrane</location>
        <topology evidence="2">Multi-pass membrane protein</topology>
    </subcellularLocation>
</comment>
<keyword evidence="8 17" id="KW-0418">Kinase</keyword>
<evidence type="ECO:0000256" key="2">
    <source>
        <dbReference type="ARBA" id="ARBA00004651"/>
    </source>
</evidence>
<evidence type="ECO:0000313" key="17">
    <source>
        <dbReference type="EMBL" id="TMO68713.1"/>
    </source>
</evidence>
<feature type="transmembrane region" description="Helical" evidence="13">
    <location>
        <begin position="165"/>
        <end position="186"/>
    </location>
</feature>
<dbReference type="SUPFAM" id="SSF55874">
    <property type="entry name" value="ATPase domain of HSP90 chaperone/DNA topoisomerase II/histidine kinase"/>
    <property type="match status" value="1"/>
</dbReference>
<dbReference type="EC" id="2.7.13.3" evidence="3"/>
<dbReference type="CDD" id="cd17546">
    <property type="entry name" value="REC_hyHK_CKI1_RcsC-like"/>
    <property type="match status" value="1"/>
</dbReference>
<feature type="domain" description="Response regulatory" evidence="15">
    <location>
        <begin position="785"/>
        <end position="901"/>
    </location>
</feature>
<dbReference type="InterPro" id="IPR011006">
    <property type="entry name" value="CheY-like_superfamily"/>
</dbReference>
<evidence type="ECO:0000256" key="1">
    <source>
        <dbReference type="ARBA" id="ARBA00000085"/>
    </source>
</evidence>
<dbReference type="PRINTS" id="PR00344">
    <property type="entry name" value="BCTRLSENSOR"/>
</dbReference>
<dbReference type="RefSeq" id="WP_138591402.1">
    <property type="nucleotide sequence ID" value="NZ_PNBX01000030.1"/>
</dbReference>
<dbReference type="OrthoDB" id="9810730at2"/>
<feature type="domain" description="Histidine kinase" evidence="14">
    <location>
        <begin position="545"/>
        <end position="765"/>
    </location>
</feature>
<dbReference type="Pfam" id="PF00072">
    <property type="entry name" value="Response_reg"/>
    <property type="match status" value="1"/>
</dbReference>
<protein>
    <recommendedName>
        <fullName evidence="3">histidine kinase</fullName>
        <ecNumber evidence="3">2.7.13.3</ecNumber>
    </recommendedName>
</protein>
<evidence type="ECO:0000256" key="13">
    <source>
        <dbReference type="SAM" id="Phobius"/>
    </source>
</evidence>
<dbReference type="InterPro" id="IPR036097">
    <property type="entry name" value="HisK_dim/P_sf"/>
</dbReference>
<dbReference type="PROSITE" id="PS50839">
    <property type="entry name" value="CHASE"/>
    <property type="match status" value="1"/>
</dbReference>
<feature type="transmembrane region" description="Helical" evidence="13">
    <location>
        <begin position="487"/>
        <end position="507"/>
    </location>
</feature>
<dbReference type="Gene3D" id="3.30.450.350">
    <property type="entry name" value="CHASE domain"/>
    <property type="match status" value="1"/>
</dbReference>
<dbReference type="InterPro" id="IPR003661">
    <property type="entry name" value="HisK_dim/P_dom"/>
</dbReference>
<dbReference type="FunFam" id="3.30.565.10:FF:000010">
    <property type="entry name" value="Sensor histidine kinase RcsC"/>
    <property type="match status" value="1"/>
</dbReference>
<dbReference type="InterPro" id="IPR001789">
    <property type="entry name" value="Sig_transdc_resp-reg_receiver"/>
</dbReference>
<reference evidence="18" key="2">
    <citation type="submission" date="2019-06" db="EMBL/GenBank/DDBJ databases">
        <title>Co-occurence of chitin degradation, pigmentation and bioactivity in marine Pseudoalteromonas.</title>
        <authorList>
            <person name="Sonnenschein E.C."/>
            <person name="Bech P.K."/>
        </authorList>
    </citation>
    <scope>NUCLEOTIDE SEQUENCE [LARGE SCALE GENOMIC DNA]</scope>
    <source>
        <strain evidence="18">S3790</strain>
    </source>
</reference>
<dbReference type="Pfam" id="PF03924">
    <property type="entry name" value="CHASE"/>
    <property type="match status" value="1"/>
</dbReference>
<evidence type="ECO:0000259" key="14">
    <source>
        <dbReference type="PROSITE" id="PS50109"/>
    </source>
</evidence>
<evidence type="ECO:0000259" key="15">
    <source>
        <dbReference type="PROSITE" id="PS50110"/>
    </source>
</evidence>
<gene>
    <name evidence="17" type="ORF">CWC19_08055</name>
</gene>
<dbReference type="Gene3D" id="3.40.50.2300">
    <property type="match status" value="1"/>
</dbReference>
<keyword evidence="5 12" id="KW-0597">Phosphoprotein</keyword>
<dbReference type="SUPFAM" id="SSF52172">
    <property type="entry name" value="CheY-like"/>
    <property type="match status" value="1"/>
</dbReference>
<evidence type="ECO:0000256" key="8">
    <source>
        <dbReference type="ARBA" id="ARBA00022777"/>
    </source>
</evidence>
<dbReference type="Pfam" id="PF02518">
    <property type="entry name" value="HATPase_c"/>
    <property type="match status" value="1"/>
</dbReference>
<evidence type="ECO:0000256" key="9">
    <source>
        <dbReference type="ARBA" id="ARBA00022989"/>
    </source>
</evidence>
<sequence length="901" mass="100747">MTLTFKHRWQNWLCYLLFVIGYFTSGKALAAFAFQDQVLPIWVPAGAALVATYVWGWRFIPGLLLASFMFNWTTAYGWQLQTLTLIKACQTLIIGGGVVIQAMVGGYILRYWLGHPLYLMSRKHILYFVLILGITVNLISANIGVLSLSFYHPDYSFSNHWQNMLAWWLGDSLGVLIFSPICLILINPWLNNPVPNHNALGTFAACTVLFSSVAMTTYLYNQNNNKNANIAAEREVKIIEHIIYRYVNRSMLAIQGLANKLQSTPNFTHHDFMEISNAIRAEYTFIRALSWNVYIQQPQAMTLNKQLNDLYGSQVSIKGAPLAPDDPLVVVKYISPQPSNLGALGLNVYATKARQAALNNALNSLQPQASHIIFLVQETRPSPAYLLASPVYQDTGLQAQTLLGYATGVIQVDTLLGEVLKQVNVERFDISFYDGKNTSPFYKNFEHTKTSHGARWTIPLYISGQKWQMKLAVKERHTTHQNKLQTLFLLILQLTITTLIVFIVLLFNYQHHALNELVAKRTRSLAQAKQASDKANQAKSRFVANMSHEIRTPLNAVIGFASLAADNQNTTQLHTYINRIGTASKTLLNLVNDILDIAKIESNRLQLDCHTFELNALLKRLDAMFAASASKKGISWEVNHDLHGEYWLQGDEMRIEQILLNLCSNAVKFTQHGGVTVQLEVNEAIPHVQLRLSIVDTGIGIDESQSHTIFNAFSQGDSSTSREFGGTGLGLAIAKELAELMHGSLTLKSQLHTGSCFTLEIQCQTAQAPTASKRDMDTEKLKRLHVLVAEDNAVNKLVIKAMLDSFHITYTIVENGQQAVNAVELDEYDLVLMDCQMPVMDGYQATTLIRQHKDADTLPIIALTADVMPQDKAHALAVGFNQHLAKPLERNKLAICLAQYC</sequence>
<feature type="transmembrane region" description="Helical" evidence="13">
    <location>
        <begin position="92"/>
        <end position="113"/>
    </location>
</feature>
<dbReference type="Pfam" id="PF05231">
    <property type="entry name" value="MASE1"/>
    <property type="match status" value="1"/>
</dbReference>
<feature type="transmembrane region" description="Helical" evidence="13">
    <location>
        <begin position="12"/>
        <end position="33"/>
    </location>
</feature>
<feature type="modified residue" description="4-aspartylphosphate" evidence="12">
    <location>
        <position position="834"/>
    </location>
</feature>
<keyword evidence="7 13" id="KW-0812">Transmembrane</keyword>
<dbReference type="Pfam" id="PF00512">
    <property type="entry name" value="HisKA"/>
    <property type="match status" value="1"/>
</dbReference>
<evidence type="ECO:0000256" key="12">
    <source>
        <dbReference type="PROSITE-ProRule" id="PRU00169"/>
    </source>
</evidence>
<dbReference type="GO" id="GO:0000155">
    <property type="term" value="F:phosphorelay sensor kinase activity"/>
    <property type="evidence" value="ECO:0007669"/>
    <property type="project" value="InterPro"/>
</dbReference>
<dbReference type="SMART" id="SM01079">
    <property type="entry name" value="CHASE"/>
    <property type="match status" value="1"/>
</dbReference>
<evidence type="ECO:0000256" key="3">
    <source>
        <dbReference type="ARBA" id="ARBA00012438"/>
    </source>
</evidence>
<dbReference type="InterPro" id="IPR042240">
    <property type="entry name" value="CHASE_sf"/>
</dbReference>
<evidence type="ECO:0000259" key="16">
    <source>
        <dbReference type="PROSITE" id="PS50839"/>
    </source>
</evidence>
<dbReference type="InterPro" id="IPR006189">
    <property type="entry name" value="CHASE_dom"/>
</dbReference>
<evidence type="ECO:0000256" key="5">
    <source>
        <dbReference type="ARBA" id="ARBA00022553"/>
    </source>
</evidence>
<evidence type="ECO:0000256" key="4">
    <source>
        <dbReference type="ARBA" id="ARBA00022475"/>
    </source>
</evidence>
<dbReference type="EMBL" id="PNBX01000030">
    <property type="protein sequence ID" value="TMO68713.1"/>
    <property type="molecule type" value="Genomic_DNA"/>
</dbReference>
<dbReference type="PANTHER" id="PTHR43047">
    <property type="entry name" value="TWO-COMPONENT HISTIDINE PROTEIN KINASE"/>
    <property type="match status" value="1"/>
</dbReference>
<dbReference type="InterPro" id="IPR036890">
    <property type="entry name" value="HATPase_C_sf"/>
</dbReference>
<reference evidence="17 18" key="1">
    <citation type="submission" date="2018-01" db="EMBL/GenBank/DDBJ databases">
        <authorList>
            <person name="Paulsen S."/>
            <person name="Gram L.K."/>
        </authorList>
    </citation>
    <scope>NUCLEOTIDE SEQUENCE [LARGE SCALE GENOMIC DNA]</scope>
    <source>
        <strain evidence="17 18">S3790</strain>
    </source>
</reference>
<evidence type="ECO:0000256" key="6">
    <source>
        <dbReference type="ARBA" id="ARBA00022679"/>
    </source>
</evidence>
<comment type="caution">
    <text evidence="17">The sequence shown here is derived from an EMBL/GenBank/DDBJ whole genome shotgun (WGS) entry which is preliminary data.</text>
</comment>
<dbReference type="PROSITE" id="PS50110">
    <property type="entry name" value="RESPONSE_REGULATORY"/>
    <property type="match status" value="1"/>
</dbReference>
<dbReference type="CDD" id="cd00082">
    <property type="entry name" value="HisKA"/>
    <property type="match status" value="1"/>
</dbReference>
<evidence type="ECO:0000256" key="7">
    <source>
        <dbReference type="ARBA" id="ARBA00022692"/>
    </source>
</evidence>
<dbReference type="Gene3D" id="3.30.565.10">
    <property type="entry name" value="Histidine kinase-like ATPase, C-terminal domain"/>
    <property type="match status" value="1"/>
</dbReference>
<feature type="domain" description="CHASE" evidence="16">
    <location>
        <begin position="326"/>
        <end position="439"/>
    </location>
</feature>
<dbReference type="GO" id="GO:0005886">
    <property type="term" value="C:plasma membrane"/>
    <property type="evidence" value="ECO:0007669"/>
    <property type="project" value="UniProtKB-SubCell"/>
</dbReference>
<accession>A0A5S3V9X0</accession>
<comment type="catalytic activity">
    <reaction evidence="1">
        <text>ATP + protein L-histidine = ADP + protein N-phospho-L-histidine.</text>
        <dbReference type="EC" id="2.7.13.3"/>
    </reaction>
</comment>
<dbReference type="InterPro" id="IPR007895">
    <property type="entry name" value="MASE1"/>
</dbReference>
<keyword evidence="9 13" id="KW-1133">Transmembrane helix</keyword>
<keyword evidence="4" id="KW-1003">Cell membrane</keyword>
<dbReference type="Gene3D" id="1.10.287.130">
    <property type="match status" value="1"/>
</dbReference>
<dbReference type="SMART" id="SM00388">
    <property type="entry name" value="HisKA"/>
    <property type="match status" value="1"/>
</dbReference>
<dbReference type="Proteomes" id="UP000307217">
    <property type="component" value="Unassembled WGS sequence"/>
</dbReference>
<keyword evidence="10" id="KW-0902">Two-component regulatory system</keyword>
<dbReference type="InterPro" id="IPR004358">
    <property type="entry name" value="Sig_transdc_His_kin-like_C"/>
</dbReference>
<feature type="transmembrane region" description="Helical" evidence="13">
    <location>
        <begin position="198"/>
        <end position="220"/>
    </location>
</feature>